<dbReference type="InterPro" id="IPR012910">
    <property type="entry name" value="Plug_dom"/>
</dbReference>
<keyword evidence="4" id="KW-0410">Iron transport</keyword>
<comment type="subcellular location">
    <subcellularLocation>
        <location evidence="1 11">Cell outer membrane</location>
        <topology evidence="1 11">Multi-pass membrane protein</topology>
    </subcellularLocation>
</comment>
<dbReference type="PANTHER" id="PTHR32552">
    <property type="entry name" value="FERRICHROME IRON RECEPTOR-RELATED"/>
    <property type="match status" value="1"/>
</dbReference>
<dbReference type="SUPFAM" id="SSF56935">
    <property type="entry name" value="Porins"/>
    <property type="match status" value="1"/>
</dbReference>
<evidence type="ECO:0000256" key="13">
    <source>
        <dbReference type="SAM" id="SignalP"/>
    </source>
</evidence>
<evidence type="ECO:0000256" key="10">
    <source>
        <dbReference type="ARBA" id="ARBA00023237"/>
    </source>
</evidence>
<accession>A0A829YEZ3</accession>
<dbReference type="GO" id="GO:0006826">
    <property type="term" value="P:iron ion transport"/>
    <property type="evidence" value="ECO:0007669"/>
    <property type="project" value="UniProtKB-KW"/>
</dbReference>
<evidence type="ECO:0000313" key="16">
    <source>
        <dbReference type="EMBL" id="GFE81503.1"/>
    </source>
</evidence>
<dbReference type="PROSITE" id="PS52016">
    <property type="entry name" value="TONB_DEPENDENT_REC_3"/>
    <property type="match status" value="1"/>
</dbReference>
<feature type="chain" id="PRO_5032837066" evidence="13">
    <location>
        <begin position="31"/>
        <end position="703"/>
    </location>
</feature>
<dbReference type="EMBL" id="BLJN01000003">
    <property type="protein sequence ID" value="GFE81503.1"/>
    <property type="molecule type" value="Genomic_DNA"/>
</dbReference>
<keyword evidence="8 12" id="KW-0798">TonB box</keyword>
<name>A0A829YEZ3_9GAMM</name>
<keyword evidence="16" id="KW-0675">Receptor</keyword>
<evidence type="ECO:0000259" key="14">
    <source>
        <dbReference type="Pfam" id="PF00593"/>
    </source>
</evidence>
<keyword evidence="9 11" id="KW-0472">Membrane</keyword>
<gene>
    <name evidence="16" type="ORF">GCM10011487_35030</name>
</gene>
<dbReference type="InterPro" id="IPR000531">
    <property type="entry name" value="Beta-barrel_TonB"/>
</dbReference>
<feature type="signal peptide" evidence="13">
    <location>
        <begin position="1"/>
        <end position="30"/>
    </location>
</feature>
<dbReference type="InterPro" id="IPR037066">
    <property type="entry name" value="Plug_dom_sf"/>
</dbReference>
<organism evidence="16 17">
    <name type="scientific">Steroidobacter agaridevorans</name>
    <dbReference type="NCBI Taxonomy" id="2695856"/>
    <lineage>
        <taxon>Bacteria</taxon>
        <taxon>Pseudomonadati</taxon>
        <taxon>Pseudomonadota</taxon>
        <taxon>Gammaproteobacteria</taxon>
        <taxon>Steroidobacterales</taxon>
        <taxon>Steroidobacteraceae</taxon>
        <taxon>Steroidobacter</taxon>
    </lineage>
</organism>
<evidence type="ECO:0000256" key="8">
    <source>
        <dbReference type="ARBA" id="ARBA00023077"/>
    </source>
</evidence>
<dbReference type="RefSeq" id="WP_161813144.1">
    <property type="nucleotide sequence ID" value="NZ_BLJN01000003.1"/>
</dbReference>
<evidence type="ECO:0000256" key="11">
    <source>
        <dbReference type="PROSITE-ProRule" id="PRU01360"/>
    </source>
</evidence>
<evidence type="ECO:0000256" key="2">
    <source>
        <dbReference type="ARBA" id="ARBA00022448"/>
    </source>
</evidence>
<evidence type="ECO:0000256" key="3">
    <source>
        <dbReference type="ARBA" id="ARBA00022452"/>
    </source>
</evidence>
<protein>
    <submittedName>
        <fullName evidence="16">TonB-dependent receptor</fullName>
    </submittedName>
</protein>
<evidence type="ECO:0000313" key="17">
    <source>
        <dbReference type="Proteomes" id="UP000445000"/>
    </source>
</evidence>
<dbReference type="InterPro" id="IPR036942">
    <property type="entry name" value="Beta-barrel_TonB_sf"/>
</dbReference>
<keyword evidence="3 11" id="KW-1134">Transmembrane beta strand</keyword>
<keyword evidence="5 11" id="KW-0812">Transmembrane</keyword>
<proteinExistence type="inferred from homology"/>
<evidence type="ECO:0000259" key="15">
    <source>
        <dbReference type="Pfam" id="PF07715"/>
    </source>
</evidence>
<dbReference type="InterPro" id="IPR039426">
    <property type="entry name" value="TonB-dep_rcpt-like"/>
</dbReference>
<dbReference type="Pfam" id="PF00593">
    <property type="entry name" value="TonB_dep_Rec_b-barrel"/>
    <property type="match status" value="1"/>
</dbReference>
<dbReference type="PANTHER" id="PTHR32552:SF81">
    <property type="entry name" value="TONB-DEPENDENT OUTER MEMBRANE RECEPTOR"/>
    <property type="match status" value="1"/>
</dbReference>
<keyword evidence="6" id="KW-0408">Iron</keyword>
<dbReference type="Proteomes" id="UP000445000">
    <property type="component" value="Unassembled WGS sequence"/>
</dbReference>
<keyword evidence="17" id="KW-1185">Reference proteome</keyword>
<evidence type="ECO:0000256" key="12">
    <source>
        <dbReference type="RuleBase" id="RU003357"/>
    </source>
</evidence>
<reference evidence="17" key="1">
    <citation type="submission" date="2020-01" db="EMBL/GenBank/DDBJ databases">
        <title>'Steroidobacter agaridevorans' sp. nov., agar-degrading bacteria isolated from rhizosphere soils.</title>
        <authorList>
            <person name="Ikenaga M."/>
            <person name="Kataoka M."/>
            <person name="Murouchi A."/>
            <person name="Katsuragi S."/>
            <person name="Sakai M."/>
        </authorList>
    </citation>
    <scope>NUCLEOTIDE SEQUENCE [LARGE SCALE GENOMIC DNA]</scope>
    <source>
        <strain evidence="17">YU21-B</strain>
    </source>
</reference>
<dbReference type="Gene3D" id="2.170.130.10">
    <property type="entry name" value="TonB-dependent receptor, plug domain"/>
    <property type="match status" value="1"/>
</dbReference>
<dbReference type="AlphaFoldDB" id="A0A829YEZ3"/>
<feature type="domain" description="TonB-dependent receptor plug" evidence="15">
    <location>
        <begin position="52"/>
        <end position="163"/>
    </location>
</feature>
<evidence type="ECO:0000256" key="4">
    <source>
        <dbReference type="ARBA" id="ARBA00022496"/>
    </source>
</evidence>
<keyword evidence="13" id="KW-0732">Signal</keyword>
<evidence type="ECO:0000256" key="6">
    <source>
        <dbReference type="ARBA" id="ARBA00023004"/>
    </source>
</evidence>
<dbReference type="Gene3D" id="2.40.170.20">
    <property type="entry name" value="TonB-dependent receptor, beta-barrel domain"/>
    <property type="match status" value="1"/>
</dbReference>
<dbReference type="GO" id="GO:0009279">
    <property type="term" value="C:cell outer membrane"/>
    <property type="evidence" value="ECO:0007669"/>
    <property type="project" value="UniProtKB-SubCell"/>
</dbReference>
<evidence type="ECO:0000256" key="1">
    <source>
        <dbReference type="ARBA" id="ARBA00004571"/>
    </source>
</evidence>
<evidence type="ECO:0000256" key="7">
    <source>
        <dbReference type="ARBA" id="ARBA00023065"/>
    </source>
</evidence>
<comment type="similarity">
    <text evidence="11 12">Belongs to the TonB-dependent receptor family.</text>
</comment>
<feature type="domain" description="TonB-dependent receptor-like beta-barrel" evidence="14">
    <location>
        <begin position="250"/>
        <end position="668"/>
    </location>
</feature>
<keyword evidence="10 11" id="KW-0998">Cell outer membrane</keyword>
<evidence type="ECO:0000256" key="5">
    <source>
        <dbReference type="ARBA" id="ARBA00022692"/>
    </source>
</evidence>
<sequence>MNRFIIMRASRFGSTALLGCSALFISTLQAADRTSGRVEEVVVTGTREAEQLRDFAGSISLVKGNDVTVVGSTHHSEIMNRAPGTMIQRNSGEESLTAIRSPVLSGPGSCGTFLFLENSVPIRPTGFCNVNELFEVNSEQASSIEVLRGPAGVIYGSGAMHGAINVISAQPGDMPARSLALEGGPDEYYRGKLGLSHKSDATDIGGVVVASHDGGWRDSSGLEEQKLNVGLTHRRGEAQMGLDLAATNLNQETAGFIQGFNAYRNEAIAKSNPNPEAYRDAYAVRLTGRYEQPLNDTMQLAVRPYARYSRMDFLQHFLIGKPLEENGQESVGVLTALDFTAFNNTRFLTGVDVEFAQGFLKETQPGPATDGAPAANAIRPAGKHYDYRVDSRVAAVYGQVEQPFAQRWKAIGGVRYEYVDYEYDNRMIAGNTREDGTTCGAGGCLYNRPADRSDDFSNVTSKLGLSYEIADDHTLYLTATRGYRAPDTSELYRLQRQQSIADLDAERLDSIELGARGFFGPLSYSLAAFTMDKDNVIFRDSNGFNVSDGRTEHDGVEYEFSWAPLETLSVALAGTYAEHTYDFDRVIEQGETIVAGRDVDTAPRHINTARLNWSFLPSAAAELEWVSVGKYFVDASNSNEYGGHDLLNVRVSWQATDNWRALVRLNNVTDRAYADRADFAFGNYRYFPGRGRTLFVEVRYETE</sequence>
<comment type="caution">
    <text evidence="16">The sequence shown here is derived from an EMBL/GenBank/DDBJ whole genome shotgun (WGS) entry which is preliminary data.</text>
</comment>
<keyword evidence="2 11" id="KW-0813">Transport</keyword>
<keyword evidence="7" id="KW-0406">Ion transport</keyword>
<dbReference type="Pfam" id="PF07715">
    <property type="entry name" value="Plug"/>
    <property type="match status" value="1"/>
</dbReference>
<evidence type="ECO:0000256" key="9">
    <source>
        <dbReference type="ARBA" id="ARBA00023136"/>
    </source>
</evidence>